<dbReference type="InterPro" id="IPR039422">
    <property type="entry name" value="MarR/SlyA-like"/>
</dbReference>
<dbReference type="EMBL" id="JAUYVI010000008">
    <property type="protein sequence ID" value="MDQ7250872.1"/>
    <property type="molecule type" value="Genomic_DNA"/>
</dbReference>
<dbReference type="InterPro" id="IPR036388">
    <property type="entry name" value="WH-like_DNA-bd_sf"/>
</dbReference>
<reference evidence="6" key="1">
    <citation type="submission" date="2023-08" db="EMBL/GenBank/DDBJ databases">
        <title>Rhodospirillaceae gen. nov., a novel taxon isolated from the Yangtze River Yuezi River estuary sludge.</title>
        <authorList>
            <person name="Ruan L."/>
        </authorList>
    </citation>
    <scope>NUCLEOTIDE SEQUENCE [LARGE SCALE GENOMIC DNA]</scope>
    <source>
        <strain evidence="6">R-7</strain>
    </source>
</reference>
<dbReference type="RefSeq" id="WP_379960684.1">
    <property type="nucleotide sequence ID" value="NZ_JAUYVI010000008.1"/>
</dbReference>
<keyword evidence="6" id="KW-1185">Reference proteome</keyword>
<evidence type="ECO:0000313" key="6">
    <source>
        <dbReference type="Proteomes" id="UP001230156"/>
    </source>
</evidence>
<evidence type="ECO:0000313" key="5">
    <source>
        <dbReference type="EMBL" id="MDQ7250872.1"/>
    </source>
</evidence>
<evidence type="ECO:0000256" key="1">
    <source>
        <dbReference type="ARBA" id="ARBA00023015"/>
    </source>
</evidence>
<dbReference type="PRINTS" id="PR00598">
    <property type="entry name" value="HTHMARR"/>
</dbReference>
<evidence type="ECO:0000256" key="3">
    <source>
        <dbReference type="ARBA" id="ARBA00023163"/>
    </source>
</evidence>
<dbReference type="Pfam" id="PF12802">
    <property type="entry name" value="MarR_2"/>
    <property type="match status" value="1"/>
</dbReference>
<dbReference type="InterPro" id="IPR023187">
    <property type="entry name" value="Tscrpt_reg_MarR-type_CS"/>
</dbReference>
<sequence>MLDPMRMKHDPSEATVTAWARLVRAGQTVLGRIEAELKAADLPPLSWYDVLLELSRAENGRLRPLELERRTLLAQYNASRLIDRMEKAGLVERLPHPEDGRGQLVAITSDGRAAQKRIWKIYGPAIARHVGEKLRPTEAVELARLLQKLID</sequence>
<proteinExistence type="predicted"/>
<protein>
    <submittedName>
        <fullName evidence="5">MarR family winged helix-turn-helix transcriptional regulator</fullName>
    </submittedName>
</protein>
<evidence type="ECO:0000256" key="2">
    <source>
        <dbReference type="ARBA" id="ARBA00023125"/>
    </source>
</evidence>
<name>A0ABU0YUL1_9PROT</name>
<dbReference type="InterPro" id="IPR036390">
    <property type="entry name" value="WH_DNA-bd_sf"/>
</dbReference>
<dbReference type="SMART" id="SM00347">
    <property type="entry name" value="HTH_MARR"/>
    <property type="match status" value="1"/>
</dbReference>
<gene>
    <name evidence="5" type="ORF">Q8A70_24495</name>
</gene>
<dbReference type="SUPFAM" id="SSF46785">
    <property type="entry name" value="Winged helix' DNA-binding domain"/>
    <property type="match status" value="1"/>
</dbReference>
<evidence type="ECO:0000259" key="4">
    <source>
        <dbReference type="PROSITE" id="PS50995"/>
    </source>
</evidence>
<organism evidence="5 6">
    <name type="scientific">Dongia sedimenti</name>
    <dbReference type="NCBI Taxonomy" id="3064282"/>
    <lineage>
        <taxon>Bacteria</taxon>
        <taxon>Pseudomonadati</taxon>
        <taxon>Pseudomonadota</taxon>
        <taxon>Alphaproteobacteria</taxon>
        <taxon>Rhodospirillales</taxon>
        <taxon>Dongiaceae</taxon>
        <taxon>Dongia</taxon>
    </lineage>
</organism>
<accession>A0ABU0YUL1</accession>
<keyword evidence="2" id="KW-0238">DNA-binding</keyword>
<dbReference type="PANTHER" id="PTHR33164:SF104">
    <property type="entry name" value="TRANSCRIPTIONAL REGULATORY PROTEIN"/>
    <property type="match status" value="1"/>
</dbReference>
<comment type="caution">
    <text evidence="5">The sequence shown here is derived from an EMBL/GenBank/DDBJ whole genome shotgun (WGS) entry which is preliminary data.</text>
</comment>
<keyword evidence="1" id="KW-0805">Transcription regulation</keyword>
<keyword evidence="3" id="KW-0804">Transcription</keyword>
<dbReference type="PANTHER" id="PTHR33164">
    <property type="entry name" value="TRANSCRIPTIONAL REGULATOR, MARR FAMILY"/>
    <property type="match status" value="1"/>
</dbReference>
<dbReference type="Gene3D" id="1.10.10.10">
    <property type="entry name" value="Winged helix-like DNA-binding domain superfamily/Winged helix DNA-binding domain"/>
    <property type="match status" value="1"/>
</dbReference>
<dbReference type="Proteomes" id="UP001230156">
    <property type="component" value="Unassembled WGS sequence"/>
</dbReference>
<dbReference type="PROSITE" id="PS50995">
    <property type="entry name" value="HTH_MARR_2"/>
    <property type="match status" value="1"/>
</dbReference>
<dbReference type="InterPro" id="IPR000835">
    <property type="entry name" value="HTH_MarR-typ"/>
</dbReference>
<dbReference type="PROSITE" id="PS01117">
    <property type="entry name" value="HTH_MARR_1"/>
    <property type="match status" value="1"/>
</dbReference>
<feature type="domain" description="HTH marR-type" evidence="4">
    <location>
        <begin position="1"/>
        <end position="151"/>
    </location>
</feature>